<dbReference type="InterPro" id="IPR017938">
    <property type="entry name" value="Riboflavin_synthase-like_b-brl"/>
</dbReference>
<dbReference type="KEGG" id="smag:AN936_01750"/>
<evidence type="ECO:0000256" key="6">
    <source>
        <dbReference type="ARBA" id="ARBA00022827"/>
    </source>
</evidence>
<dbReference type="EMBL" id="CP012700">
    <property type="protein sequence ID" value="ALH79143.1"/>
    <property type="molecule type" value="Genomic_DNA"/>
</dbReference>
<protein>
    <recommendedName>
        <fullName evidence="3">ferredoxin--NADP(+) reductase</fullName>
        <ecNumber evidence="3">1.18.1.2</ecNumber>
    </recommendedName>
</protein>
<dbReference type="PROSITE" id="PS51384">
    <property type="entry name" value="FAD_FR"/>
    <property type="match status" value="1"/>
</dbReference>
<dbReference type="GO" id="GO:0000166">
    <property type="term" value="F:nucleotide binding"/>
    <property type="evidence" value="ECO:0007669"/>
    <property type="project" value="UniProtKB-KW"/>
</dbReference>
<dbReference type="Gene3D" id="2.40.30.10">
    <property type="entry name" value="Translation factors"/>
    <property type="match status" value="1"/>
</dbReference>
<keyword evidence="7" id="KW-0521">NADP</keyword>
<reference evidence="11 12" key="1">
    <citation type="journal article" date="2015" name="Genome Announc.">
        <title>Complete Genome Sequence of Polypropylene Glycol- and Polyethylene Glycol-Degrading Sphingopyxis macrogoltabida Strain EY-1.</title>
        <authorList>
            <person name="Ohtsubo Y."/>
            <person name="Nagata Y."/>
            <person name="Numata M."/>
            <person name="Tsuchikane K."/>
            <person name="Hosoyama A."/>
            <person name="Yamazoe A."/>
            <person name="Tsuda M."/>
            <person name="Fujita N."/>
            <person name="Kawai F."/>
        </authorList>
    </citation>
    <scope>NUCLEOTIDE SEQUENCE [LARGE SCALE GENOMIC DNA]</scope>
    <source>
        <strain evidence="11 12">EY-1</strain>
    </source>
</reference>
<dbReference type="EC" id="1.18.1.2" evidence="3"/>
<evidence type="ECO:0000256" key="1">
    <source>
        <dbReference type="ARBA" id="ARBA00001974"/>
    </source>
</evidence>
<evidence type="ECO:0000256" key="3">
    <source>
        <dbReference type="ARBA" id="ARBA00013223"/>
    </source>
</evidence>
<organism evidence="11 12">
    <name type="scientific">Sphingopyxis macrogoltabida</name>
    <name type="common">Sphingomonas macrogoltabidus</name>
    <dbReference type="NCBI Taxonomy" id="33050"/>
    <lineage>
        <taxon>Bacteria</taxon>
        <taxon>Pseudomonadati</taxon>
        <taxon>Pseudomonadota</taxon>
        <taxon>Alphaproteobacteria</taxon>
        <taxon>Sphingomonadales</taxon>
        <taxon>Sphingomonadaceae</taxon>
        <taxon>Sphingopyxis</taxon>
    </lineage>
</organism>
<evidence type="ECO:0000256" key="8">
    <source>
        <dbReference type="ARBA" id="ARBA00023002"/>
    </source>
</evidence>
<evidence type="ECO:0000313" key="11">
    <source>
        <dbReference type="EMBL" id="ALH79143.1"/>
    </source>
</evidence>
<keyword evidence="4" id="KW-0285">Flavoprotein</keyword>
<feature type="domain" description="FAD-binding FR-type" evidence="10">
    <location>
        <begin position="13"/>
        <end position="117"/>
    </location>
</feature>
<dbReference type="SUPFAM" id="SSF52343">
    <property type="entry name" value="Ferredoxin reductase-like, C-terminal NADP-linked domain"/>
    <property type="match status" value="1"/>
</dbReference>
<evidence type="ECO:0000256" key="5">
    <source>
        <dbReference type="ARBA" id="ARBA00022741"/>
    </source>
</evidence>
<keyword evidence="5" id="KW-0547">Nucleotide-binding</keyword>
<keyword evidence="8" id="KW-0560">Oxidoreductase</keyword>
<evidence type="ECO:0000256" key="9">
    <source>
        <dbReference type="ARBA" id="ARBA00047776"/>
    </source>
</evidence>
<dbReference type="Gene3D" id="3.40.50.80">
    <property type="entry name" value="Nucleotide-binding domain of ferredoxin-NADP reductase (FNR) module"/>
    <property type="match status" value="1"/>
</dbReference>
<comment type="similarity">
    <text evidence="2">Belongs to the ferredoxin--NADP reductase type 1 family.</text>
</comment>
<dbReference type="Proteomes" id="UP000058074">
    <property type="component" value="Chromosome"/>
</dbReference>
<dbReference type="GO" id="GO:0004324">
    <property type="term" value="F:ferredoxin-NADP+ reductase activity"/>
    <property type="evidence" value="ECO:0007669"/>
    <property type="project" value="UniProtKB-EC"/>
</dbReference>
<dbReference type="InterPro" id="IPR051930">
    <property type="entry name" value="FNR_type-1"/>
</dbReference>
<evidence type="ECO:0000256" key="4">
    <source>
        <dbReference type="ARBA" id="ARBA00022630"/>
    </source>
</evidence>
<dbReference type="PANTHER" id="PTHR47878:SF1">
    <property type="entry name" value="FLAVODOXIN_FERREDOXIN--NADP REDUCTASE"/>
    <property type="match status" value="1"/>
</dbReference>
<dbReference type="CDD" id="cd06195">
    <property type="entry name" value="FNR1"/>
    <property type="match status" value="1"/>
</dbReference>
<evidence type="ECO:0000313" key="12">
    <source>
        <dbReference type="Proteomes" id="UP000058074"/>
    </source>
</evidence>
<sequence>MMSDRIAEAAKLAPSASLTVEEVRSVRHWNEHLFSFTITRPPSFRFRSGEFVMIGLPGGEGRPLLRAYSIASPAYAEELEFLSIKVPDGPLTSRLQKIQPGDPVYLGRKPTGTLVADALLPGKRLFMLSTGTGLAPFLSLARDPDIYERFDQISLVHCVRRVSDLAFRAKLESQLAGDPLVQDQALLQFHYLPTVTREPFRTEGRIDALIAGGQLFGHPLTGPLEFDPAGDRIMMCGSMAMIRDLQARFGELGFTEGSNASPGDFVIERAFVG</sequence>
<dbReference type="GO" id="GO:0042167">
    <property type="term" value="P:heme catabolic process"/>
    <property type="evidence" value="ECO:0007669"/>
    <property type="project" value="TreeGrafter"/>
</dbReference>
<dbReference type="GO" id="GO:0034599">
    <property type="term" value="P:cellular response to oxidative stress"/>
    <property type="evidence" value="ECO:0007669"/>
    <property type="project" value="TreeGrafter"/>
</dbReference>
<dbReference type="InterPro" id="IPR017927">
    <property type="entry name" value="FAD-bd_FR_type"/>
</dbReference>
<accession>A0A0N9UUP5</accession>
<proteinExistence type="inferred from homology"/>
<dbReference type="SUPFAM" id="SSF63380">
    <property type="entry name" value="Riboflavin synthase domain-like"/>
    <property type="match status" value="1"/>
</dbReference>
<gene>
    <name evidence="11" type="ORF">AN936_01750</name>
</gene>
<evidence type="ECO:0000256" key="2">
    <source>
        <dbReference type="ARBA" id="ARBA00008312"/>
    </source>
</evidence>
<dbReference type="Pfam" id="PF00970">
    <property type="entry name" value="FAD_binding_6"/>
    <property type="match status" value="1"/>
</dbReference>
<dbReference type="InterPro" id="IPR001433">
    <property type="entry name" value="OxRdtase_FAD/NAD-bd"/>
</dbReference>
<dbReference type="PANTHER" id="PTHR47878">
    <property type="entry name" value="OXIDOREDUCTASE FAD/NAD(P)-BINDING DOMAIN PROTEIN"/>
    <property type="match status" value="1"/>
</dbReference>
<dbReference type="AlphaFoldDB" id="A0A0N9UUP5"/>
<dbReference type="InterPro" id="IPR008333">
    <property type="entry name" value="Cbr1-like_FAD-bd_dom"/>
</dbReference>
<dbReference type="PATRIC" id="fig|33050.5.peg.365"/>
<evidence type="ECO:0000259" key="10">
    <source>
        <dbReference type="PROSITE" id="PS51384"/>
    </source>
</evidence>
<dbReference type="Pfam" id="PF00175">
    <property type="entry name" value="NAD_binding_1"/>
    <property type="match status" value="1"/>
</dbReference>
<name>A0A0N9UUP5_SPHMC</name>
<comment type="cofactor">
    <cofactor evidence="1">
        <name>FAD</name>
        <dbReference type="ChEBI" id="CHEBI:57692"/>
    </cofactor>
</comment>
<dbReference type="InterPro" id="IPR039261">
    <property type="entry name" value="FNR_nucleotide-bd"/>
</dbReference>
<keyword evidence="6" id="KW-0274">FAD</keyword>
<evidence type="ECO:0000256" key="7">
    <source>
        <dbReference type="ARBA" id="ARBA00022857"/>
    </source>
</evidence>
<dbReference type="InterPro" id="IPR033892">
    <property type="entry name" value="FNR_bac"/>
</dbReference>
<comment type="catalytic activity">
    <reaction evidence="9">
        <text>2 reduced [2Fe-2S]-[ferredoxin] + NADP(+) + H(+) = 2 oxidized [2Fe-2S]-[ferredoxin] + NADPH</text>
        <dbReference type="Rhea" id="RHEA:20125"/>
        <dbReference type="Rhea" id="RHEA-COMP:10000"/>
        <dbReference type="Rhea" id="RHEA-COMP:10001"/>
        <dbReference type="ChEBI" id="CHEBI:15378"/>
        <dbReference type="ChEBI" id="CHEBI:33737"/>
        <dbReference type="ChEBI" id="CHEBI:33738"/>
        <dbReference type="ChEBI" id="CHEBI:57783"/>
        <dbReference type="ChEBI" id="CHEBI:58349"/>
        <dbReference type="EC" id="1.18.1.2"/>
    </reaction>
</comment>